<dbReference type="AlphaFoldDB" id="A0AAD9Q1L2"/>
<dbReference type="EMBL" id="JARQWQ010000081">
    <property type="protein sequence ID" value="KAK2553058.1"/>
    <property type="molecule type" value="Genomic_DNA"/>
</dbReference>
<feature type="region of interest" description="Disordered" evidence="1">
    <location>
        <begin position="68"/>
        <end position="105"/>
    </location>
</feature>
<comment type="caution">
    <text evidence="2">The sequence shown here is derived from an EMBL/GenBank/DDBJ whole genome shotgun (WGS) entry which is preliminary data.</text>
</comment>
<evidence type="ECO:0000256" key="1">
    <source>
        <dbReference type="SAM" id="MobiDB-lite"/>
    </source>
</evidence>
<reference evidence="2" key="1">
    <citation type="journal article" date="2023" name="G3 (Bethesda)">
        <title>Whole genome assembly and annotation of the endangered Caribbean coral Acropora cervicornis.</title>
        <authorList>
            <person name="Selwyn J.D."/>
            <person name="Vollmer S.V."/>
        </authorList>
    </citation>
    <scope>NUCLEOTIDE SEQUENCE</scope>
    <source>
        <strain evidence="2">K2</strain>
    </source>
</reference>
<proteinExistence type="predicted"/>
<name>A0AAD9Q1L2_ACRCE</name>
<reference evidence="2" key="2">
    <citation type="journal article" date="2023" name="Science">
        <title>Genomic signatures of disease resistance in endangered staghorn corals.</title>
        <authorList>
            <person name="Vollmer S.V."/>
            <person name="Selwyn J.D."/>
            <person name="Despard B.A."/>
            <person name="Roesel C.L."/>
        </authorList>
    </citation>
    <scope>NUCLEOTIDE SEQUENCE</scope>
    <source>
        <strain evidence="2">K2</strain>
    </source>
</reference>
<evidence type="ECO:0000313" key="2">
    <source>
        <dbReference type="EMBL" id="KAK2553058.1"/>
    </source>
</evidence>
<sequence length="250" mass="28235">MKKRPNSNDESDSNIQVEDNQYRLAVDDGRRSGHGRVVLLFFELCEQIWGGSPASTTISSGIETTELSEMCTDSEEISPSSSSSTPDCSISSISSDNIEDSSQSQDIEEILPSTVVQERRSLLNSKLAGHKHEKLKRKLPNDSQLVTCAQEELKIKRQMLERMEVTDKQHAEYMDKMFANMERLTNSIADGFGLLRQIMLPQERFPPPQAHYYHQSQPSAFMPSAPVSHQMDRLNSGQYSFTNHLFSDES</sequence>
<keyword evidence="3" id="KW-1185">Reference proteome</keyword>
<accession>A0AAD9Q1L2</accession>
<gene>
    <name evidence="2" type="ORF">P5673_025785</name>
</gene>
<protein>
    <submittedName>
        <fullName evidence="2">Uncharacterized protein</fullName>
    </submittedName>
</protein>
<evidence type="ECO:0000313" key="3">
    <source>
        <dbReference type="Proteomes" id="UP001249851"/>
    </source>
</evidence>
<organism evidence="2 3">
    <name type="scientific">Acropora cervicornis</name>
    <name type="common">Staghorn coral</name>
    <dbReference type="NCBI Taxonomy" id="6130"/>
    <lineage>
        <taxon>Eukaryota</taxon>
        <taxon>Metazoa</taxon>
        <taxon>Cnidaria</taxon>
        <taxon>Anthozoa</taxon>
        <taxon>Hexacorallia</taxon>
        <taxon>Scleractinia</taxon>
        <taxon>Astrocoeniina</taxon>
        <taxon>Acroporidae</taxon>
        <taxon>Acropora</taxon>
    </lineage>
</organism>
<dbReference type="Proteomes" id="UP001249851">
    <property type="component" value="Unassembled WGS sequence"/>
</dbReference>